<dbReference type="Proteomes" id="UP000789405">
    <property type="component" value="Unassembled WGS sequence"/>
</dbReference>
<gene>
    <name evidence="1" type="ORF">DERYTH_LOCUS17249</name>
</gene>
<reference evidence="1" key="1">
    <citation type="submission" date="2021-06" db="EMBL/GenBank/DDBJ databases">
        <authorList>
            <person name="Kallberg Y."/>
            <person name="Tangrot J."/>
            <person name="Rosling A."/>
        </authorList>
    </citation>
    <scope>NUCLEOTIDE SEQUENCE</scope>
    <source>
        <strain evidence="1">MA453B</strain>
    </source>
</reference>
<dbReference type="EMBL" id="CAJVPY010016044">
    <property type="protein sequence ID" value="CAG8755052.1"/>
    <property type="molecule type" value="Genomic_DNA"/>
</dbReference>
<sequence>WNMKRQRNSYSVEEKEKAVELAHCTSNTHAANYYSLDLTMLEEAQLYKWVKIVRYNGLAITYSNLRVKMAEIMNKSSKQTKDDRKKFAITNFKFSS</sequence>
<name>A0A9N9IY86_9GLOM</name>
<protein>
    <submittedName>
        <fullName evidence="1">27520_t:CDS:1</fullName>
    </submittedName>
</protein>
<proteinExistence type="predicted"/>
<accession>A0A9N9IY86</accession>
<feature type="non-terminal residue" evidence="1">
    <location>
        <position position="96"/>
    </location>
</feature>
<evidence type="ECO:0000313" key="2">
    <source>
        <dbReference type="Proteomes" id="UP000789405"/>
    </source>
</evidence>
<evidence type="ECO:0000313" key="1">
    <source>
        <dbReference type="EMBL" id="CAG8755052.1"/>
    </source>
</evidence>
<dbReference type="AlphaFoldDB" id="A0A9N9IY86"/>
<dbReference type="OrthoDB" id="2371194at2759"/>
<organism evidence="1 2">
    <name type="scientific">Dentiscutata erythropus</name>
    <dbReference type="NCBI Taxonomy" id="1348616"/>
    <lineage>
        <taxon>Eukaryota</taxon>
        <taxon>Fungi</taxon>
        <taxon>Fungi incertae sedis</taxon>
        <taxon>Mucoromycota</taxon>
        <taxon>Glomeromycotina</taxon>
        <taxon>Glomeromycetes</taxon>
        <taxon>Diversisporales</taxon>
        <taxon>Gigasporaceae</taxon>
        <taxon>Dentiscutata</taxon>
    </lineage>
</organism>
<keyword evidence="2" id="KW-1185">Reference proteome</keyword>
<comment type="caution">
    <text evidence="1">The sequence shown here is derived from an EMBL/GenBank/DDBJ whole genome shotgun (WGS) entry which is preliminary data.</text>
</comment>